<sequence>MTNMFIGAVKIYFLQFTPSWILMLFIIFMSALFVNNRTLLFGRVAELFTAWYILNYFIGFSLSFVKEFKIENMIPMFDVTLLKFSEGVLFSMGAASEILMAVMVMAKHIPEPYAHRRWVVRGMVFWASILSLAMIMMQGTSGYELLQRTAEAGVGISRSIYIGDFVRGLEVFILATYQLITILKISIYIYGIWIPVKKYLMKSIPLLYYS</sequence>
<dbReference type="Pfam" id="PF03845">
    <property type="entry name" value="Spore_permease"/>
    <property type="match status" value="1"/>
</dbReference>
<dbReference type="PANTHER" id="PTHR34975:SF2">
    <property type="entry name" value="SPORE GERMINATION PROTEIN A2"/>
    <property type="match status" value="1"/>
</dbReference>
<evidence type="ECO:0000256" key="2">
    <source>
        <dbReference type="ARBA" id="ARBA00007998"/>
    </source>
</evidence>
<comment type="subcellular location">
    <subcellularLocation>
        <location evidence="1">Membrane</location>
        <topology evidence="1">Multi-pass membrane protein</topology>
    </subcellularLocation>
</comment>
<evidence type="ECO:0000256" key="4">
    <source>
        <dbReference type="ARBA" id="ARBA00022544"/>
    </source>
</evidence>
<gene>
    <name evidence="9" type="ORF">CLMAG_36880</name>
</gene>
<feature type="transmembrane region" description="Helical" evidence="8">
    <location>
        <begin position="118"/>
        <end position="137"/>
    </location>
</feature>
<name>A0A162S4Y4_9CLOT</name>
<dbReference type="GO" id="GO:0009847">
    <property type="term" value="P:spore germination"/>
    <property type="evidence" value="ECO:0007669"/>
    <property type="project" value="InterPro"/>
</dbReference>
<keyword evidence="4" id="KW-0309">Germination</keyword>
<keyword evidence="7 8" id="KW-0472">Membrane</keyword>
<dbReference type="STRING" id="1121326.CLMAG_36880"/>
<dbReference type="Proteomes" id="UP000076603">
    <property type="component" value="Unassembled WGS sequence"/>
</dbReference>
<dbReference type="EMBL" id="LWAE01000004">
    <property type="protein sequence ID" value="KZL90777.1"/>
    <property type="molecule type" value="Genomic_DNA"/>
</dbReference>
<dbReference type="InterPro" id="IPR004761">
    <property type="entry name" value="Spore_GerAB"/>
</dbReference>
<keyword evidence="3" id="KW-0813">Transport</keyword>
<protein>
    <submittedName>
        <fullName evidence="9">Spore germination protein</fullName>
    </submittedName>
</protein>
<evidence type="ECO:0000313" key="9">
    <source>
        <dbReference type="EMBL" id="KZL90777.1"/>
    </source>
</evidence>
<dbReference type="GO" id="GO:0016020">
    <property type="term" value="C:membrane"/>
    <property type="evidence" value="ECO:0007669"/>
    <property type="project" value="UniProtKB-SubCell"/>
</dbReference>
<keyword evidence="6 8" id="KW-1133">Transmembrane helix</keyword>
<organism evidence="9 10">
    <name type="scientific">Clostridium magnum DSM 2767</name>
    <dbReference type="NCBI Taxonomy" id="1121326"/>
    <lineage>
        <taxon>Bacteria</taxon>
        <taxon>Bacillati</taxon>
        <taxon>Bacillota</taxon>
        <taxon>Clostridia</taxon>
        <taxon>Eubacteriales</taxon>
        <taxon>Clostridiaceae</taxon>
        <taxon>Clostridium</taxon>
    </lineage>
</organism>
<keyword evidence="5 8" id="KW-0812">Transmembrane</keyword>
<dbReference type="OrthoDB" id="2078716at2"/>
<reference evidence="9 10" key="1">
    <citation type="submission" date="2016-04" db="EMBL/GenBank/DDBJ databases">
        <title>Genome sequence of Clostridium magnum DSM 2767.</title>
        <authorList>
            <person name="Poehlein A."/>
            <person name="Uhlig R."/>
            <person name="Fischer R."/>
            <person name="Bahl H."/>
            <person name="Daniel R."/>
        </authorList>
    </citation>
    <scope>NUCLEOTIDE SEQUENCE [LARGE SCALE GENOMIC DNA]</scope>
    <source>
        <strain evidence="9 10">DSM 2767</strain>
    </source>
</reference>
<evidence type="ECO:0000256" key="5">
    <source>
        <dbReference type="ARBA" id="ARBA00022692"/>
    </source>
</evidence>
<evidence type="ECO:0000256" key="1">
    <source>
        <dbReference type="ARBA" id="ARBA00004141"/>
    </source>
</evidence>
<dbReference type="AlphaFoldDB" id="A0A162S4Y4"/>
<dbReference type="PANTHER" id="PTHR34975">
    <property type="entry name" value="SPORE GERMINATION PROTEIN A2"/>
    <property type="match status" value="1"/>
</dbReference>
<comment type="similarity">
    <text evidence="2">Belongs to the amino acid-polyamine-organocation (APC) superfamily. Spore germination protein (SGP) (TC 2.A.3.9) family.</text>
</comment>
<feature type="transmembrane region" description="Helical" evidence="8">
    <location>
        <begin position="171"/>
        <end position="193"/>
    </location>
</feature>
<feature type="transmembrane region" description="Helical" evidence="8">
    <location>
        <begin position="84"/>
        <end position="106"/>
    </location>
</feature>
<feature type="transmembrane region" description="Helical" evidence="8">
    <location>
        <begin position="47"/>
        <end position="64"/>
    </location>
</feature>
<evidence type="ECO:0000256" key="7">
    <source>
        <dbReference type="ARBA" id="ARBA00023136"/>
    </source>
</evidence>
<evidence type="ECO:0000313" key="10">
    <source>
        <dbReference type="Proteomes" id="UP000076603"/>
    </source>
</evidence>
<dbReference type="PATRIC" id="fig|1121326.3.peg.3730"/>
<keyword evidence="10" id="KW-1185">Reference proteome</keyword>
<evidence type="ECO:0000256" key="3">
    <source>
        <dbReference type="ARBA" id="ARBA00022448"/>
    </source>
</evidence>
<comment type="caution">
    <text evidence="9">The sequence shown here is derived from an EMBL/GenBank/DDBJ whole genome shotgun (WGS) entry which is preliminary data.</text>
</comment>
<evidence type="ECO:0000256" key="6">
    <source>
        <dbReference type="ARBA" id="ARBA00022989"/>
    </source>
</evidence>
<evidence type="ECO:0000256" key="8">
    <source>
        <dbReference type="SAM" id="Phobius"/>
    </source>
</evidence>
<dbReference type="RefSeq" id="WP_082831986.1">
    <property type="nucleotide sequence ID" value="NZ_LWAE01000004.1"/>
</dbReference>
<proteinExistence type="inferred from homology"/>
<accession>A0A162S4Y4</accession>
<feature type="transmembrane region" description="Helical" evidence="8">
    <location>
        <begin position="12"/>
        <end position="35"/>
    </location>
</feature>